<dbReference type="Gramene" id="OBART07G24690.1">
    <property type="protein sequence ID" value="OBART07G24690.1"/>
    <property type="gene ID" value="OBART07G24690"/>
</dbReference>
<accession>A0A0D3GUD6</accession>
<evidence type="ECO:0000313" key="3">
    <source>
        <dbReference type="Proteomes" id="UP000026960"/>
    </source>
</evidence>
<evidence type="ECO:0000256" key="1">
    <source>
        <dbReference type="SAM" id="MobiDB-lite"/>
    </source>
</evidence>
<feature type="region of interest" description="Disordered" evidence="1">
    <location>
        <begin position="100"/>
        <end position="132"/>
    </location>
</feature>
<feature type="compositionally biased region" description="Basic residues" evidence="1">
    <location>
        <begin position="69"/>
        <end position="88"/>
    </location>
</feature>
<dbReference type="Proteomes" id="UP000026960">
    <property type="component" value="Chromosome 7"/>
</dbReference>
<reference evidence="2" key="1">
    <citation type="journal article" date="2009" name="Rice">
        <title>De Novo Next Generation Sequencing of Plant Genomes.</title>
        <authorList>
            <person name="Rounsley S."/>
            <person name="Marri P.R."/>
            <person name="Yu Y."/>
            <person name="He R."/>
            <person name="Sisneros N."/>
            <person name="Goicoechea J.L."/>
            <person name="Lee S.J."/>
            <person name="Angelova A."/>
            <person name="Kudrna D."/>
            <person name="Luo M."/>
            <person name="Affourtit J."/>
            <person name="Desany B."/>
            <person name="Knight J."/>
            <person name="Niazi F."/>
            <person name="Egholm M."/>
            <person name="Wing R.A."/>
        </authorList>
    </citation>
    <scope>NUCLEOTIDE SEQUENCE [LARGE SCALE GENOMIC DNA]</scope>
    <source>
        <strain evidence="2">cv. IRGC 105608</strain>
    </source>
</reference>
<dbReference type="HOGENOM" id="CLU_1039649_0_0_1"/>
<sequence>MPETLPLRLQSPPTVAASWAATRRPSRAAVAEPPLPHLRTDLRAALRPPRRRRLYSGRCVDIVPPTQPARRHHWPPRHQPPHGRRRHSGCRITEVAGALTTRAAATPEPDRRPATALPPRATAPPQSPCRGRHAVARARAVTAPTRFGGLSVNISYLAKRRGGTEEEMRQKGDRIGTCLRNGLEGIRRLALATYVGCSSPPKILARRPRLVPSRLAGRLVGCFGCPPEIVAQPAPSRLAAWQVAGRLALVDRGSQAIAGSCVCRWDGQ</sequence>
<evidence type="ECO:0000313" key="2">
    <source>
        <dbReference type="EnsemblPlants" id="OBART07G24690.1"/>
    </source>
</evidence>
<feature type="region of interest" description="Disordered" evidence="1">
    <location>
        <begin position="62"/>
        <end position="88"/>
    </location>
</feature>
<protein>
    <submittedName>
        <fullName evidence="2">Uncharacterized protein</fullName>
    </submittedName>
</protein>
<proteinExistence type="predicted"/>
<dbReference type="EnsemblPlants" id="OBART07G24690.1">
    <property type="protein sequence ID" value="OBART07G24690.1"/>
    <property type="gene ID" value="OBART07G24690"/>
</dbReference>
<keyword evidence="3" id="KW-1185">Reference proteome</keyword>
<reference evidence="2" key="2">
    <citation type="submission" date="2015-03" db="UniProtKB">
        <authorList>
            <consortium name="EnsemblPlants"/>
        </authorList>
    </citation>
    <scope>IDENTIFICATION</scope>
</reference>
<organism evidence="2">
    <name type="scientific">Oryza barthii</name>
    <dbReference type="NCBI Taxonomy" id="65489"/>
    <lineage>
        <taxon>Eukaryota</taxon>
        <taxon>Viridiplantae</taxon>
        <taxon>Streptophyta</taxon>
        <taxon>Embryophyta</taxon>
        <taxon>Tracheophyta</taxon>
        <taxon>Spermatophyta</taxon>
        <taxon>Magnoliopsida</taxon>
        <taxon>Liliopsida</taxon>
        <taxon>Poales</taxon>
        <taxon>Poaceae</taxon>
        <taxon>BOP clade</taxon>
        <taxon>Oryzoideae</taxon>
        <taxon>Oryzeae</taxon>
        <taxon>Oryzinae</taxon>
        <taxon>Oryza</taxon>
    </lineage>
</organism>
<dbReference type="PaxDb" id="65489-OBART07G24690.1"/>
<dbReference type="AlphaFoldDB" id="A0A0D3GUD6"/>
<name>A0A0D3GUD6_9ORYZ</name>